<reference evidence="1 2" key="1">
    <citation type="journal article" date="2018" name="Front. Microbiol.">
        <title>Prospects for Fungal Bioremediation of Acidic Radioactive Waste Sites: Characterization and Genome Sequence of Rhodotorula taiwanensis MD1149.</title>
        <authorList>
            <person name="Tkavc R."/>
            <person name="Matrosova V.Y."/>
            <person name="Grichenko O.E."/>
            <person name="Gostincar C."/>
            <person name="Volpe R.P."/>
            <person name="Klimenkova P."/>
            <person name="Gaidamakova E.K."/>
            <person name="Zhou C.E."/>
            <person name="Stewart B.J."/>
            <person name="Lyman M.G."/>
            <person name="Malfatti S.A."/>
            <person name="Rubinfeld B."/>
            <person name="Courtot M."/>
            <person name="Singh J."/>
            <person name="Dalgard C.L."/>
            <person name="Hamilton T."/>
            <person name="Frey K.G."/>
            <person name="Gunde-Cimerman N."/>
            <person name="Dugan L."/>
            <person name="Daly M.J."/>
        </authorList>
    </citation>
    <scope>NUCLEOTIDE SEQUENCE [LARGE SCALE GENOMIC DNA]</scope>
    <source>
        <strain evidence="1 2">MD1149</strain>
    </source>
</reference>
<dbReference type="GO" id="GO:0005762">
    <property type="term" value="C:mitochondrial large ribosomal subunit"/>
    <property type="evidence" value="ECO:0007669"/>
    <property type="project" value="TreeGrafter"/>
</dbReference>
<dbReference type="EMBL" id="PJQD01000025">
    <property type="protein sequence ID" value="POY74344.1"/>
    <property type="molecule type" value="Genomic_DNA"/>
</dbReference>
<dbReference type="OrthoDB" id="2332379at2759"/>
<gene>
    <name evidence="1" type="ORF">BMF94_2538</name>
</gene>
<dbReference type="InterPro" id="IPR016340">
    <property type="entry name" value="Ribosomal_mL60"/>
</dbReference>
<evidence type="ECO:0000313" key="1">
    <source>
        <dbReference type="EMBL" id="POY74344.1"/>
    </source>
</evidence>
<accession>A0A2S5BC43</accession>
<dbReference type="STRING" id="741276.A0A2S5BC43"/>
<dbReference type="Proteomes" id="UP000237144">
    <property type="component" value="Unassembled WGS sequence"/>
</dbReference>
<comment type="caution">
    <text evidence="1">The sequence shown here is derived from an EMBL/GenBank/DDBJ whole genome shotgun (WGS) entry which is preliminary data.</text>
</comment>
<sequence length="107" mass="12068">MFGLGPFRASAPANVGLLWKMPWRMSKTRKMRQRLRLKAVDNVLDTLRASGPQTCSLAAALELPTEAEMPAKDKYTVFSRTDVGYRKGMHKTPHFTKITSRTNPKGF</sequence>
<evidence type="ECO:0000313" key="2">
    <source>
        <dbReference type="Proteomes" id="UP000237144"/>
    </source>
</evidence>
<dbReference type="Pfam" id="PF09784">
    <property type="entry name" value="L31"/>
    <property type="match status" value="1"/>
</dbReference>
<organism evidence="1 2">
    <name type="scientific">Rhodotorula taiwanensis</name>
    <dbReference type="NCBI Taxonomy" id="741276"/>
    <lineage>
        <taxon>Eukaryota</taxon>
        <taxon>Fungi</taxon>
        <taxon>Dikarya</taxon>
        <taxon>Basidiomycota</taxon>
        <taxon>Pucciniomycotina</taxon>
        <taxon>Microbotryomycetes</taxon>
        <taxon>Sporidiobolales</taxon>
        <taxon>Sporidiobolaceae</taxon>
        <taxon>Rhodotorula</taxon>
    </lineage>
</organism>
<keyword evidence="2" id="KW-1185">Reference proteome</keyword>
<name>A0A2S5BC43_9BASI</name>
<proteinExistence type="predicted"/>
<dbReference type="AlphaFoldDB" id="A0A2S5BC43"/>
<dbReference type="PANTHER" id="PTHR28271">
    <property type="entry name" value="54S RIBOSOMAL PROTEIN L31, MITOCHONDRIAL"/>
    <property type="match status" value="1"/>
</dbReference>
<dbReference type="GO" id="GO:0003735">
    <property type="term" value="F:structural constituent of ribosome"/>
    <property type="evidence" value="ECO:0007669"/>
    <property type="project" value="TreeGrafter"/>
</dbReference>
<evidence type="ECO:0008006" key="3">
    <source>
        <dbReference type="Google" id="ProtNLM"/>
    </source>
</evidence>
<protein>
    <recommendedName>
        <fullName evidence="3">54S ribosomal protein L31, mitochondrial</fullName>
    </recommendedName>
</protein>
<dbReference type="PANTHER" id="PTHR28271:SF1">
    <property type="entry name" value="LARGE RIBOSOMAL SUBUNIT PROTEIN ML60"/>
    <property type="match status" value="1"/>
</dbReference>